<evidence type="ECO:0000259" key="2">
    <source>
        <dbReference type="PROSITE" id="PS50168"/>
    </source>
</evidence>
<feature type="domain" description="DED" evidence="2">
    <location>
        <begin position="4"/>
        <end position="78"/>
    </location>
</feature>
<name>A0ABM3ZH32_PANGU</name>
<keyword evidence="3" id="KW-1185">Reference proteome</keyword>
<dbReference type="PROSITE" id="PS50168">
    <property type="entry name" value="DED"/>
    <property type="match status" value="1"/>
</dbReference>
<evidence type="ECO:0000256" key="1">
    <source>
        <dbReference type="SAM" id="MobiDB-lite"/>
    </source>
</evidence>
<gene>
    <name evidence="4" type="primary">LOC132711856</name>
</gene>
<accession>A0ABM3ZH32</accession>
<feature type="region of interest" description="Disordered" evidence="1">
    <location>
        <begin position="248"/>
        <end position="289"/>
    </location>
</feature>
<dbReference type="RefSeq" id="XP_060547684.1">
    <property type="nucleotide sequence ID" value="XM_060691701.1"/>
</dbReference>
<evidence type="ECO:0000313" key="4">
    <source>
        <dbReference type="RefSeq" id="XP_060547684.1"/>
    </source>
</evidence>
<reference evidence="4" key="1">
    <citation type="submission" date="2025-08" db="UniProtKB">
        <authorList>
            <consortium name="RefSeq"/>
        </authorList>
    </citation>
    <scope>IDENTIFICATION</scope>
    <source>
        <tissue evidence="4">Blood</tissue>
    </source>
</reference>
<organism evidence="3 4">
    <name type="scientific">Pantherophis guttatus</name>
    <name type="common">Corn snake</name>
    <name type="synonym">Elaphe guttata</name>
    <dbReference type="NCBI Taxonomy" id="94885"/>
    <lineage>
        <taxon>Eukaryota</taxon>
        <taxon>Metazoa</taxon>
        <taxon>Chordata</taxon>
        <taxon>Craniata</taxon>
        <taxon>Vertebrata</taxon>
        <taxon>Euteleostomi</taxon>
        <taxon>Lepidosauria</taxon>
        <taxon>Squamata</taxon>
        <taxon>Bifurcata</taxon>
        <taxon>Unidentata</taxon>
        <taxon>Episquamata</taxon>
        <taxon>Toxicofera</taxon>
        <taxon>Serpentes</taxon>
        <taxon>Colubroidea</taxon>
        <taxon>Colubridae</taxon>
        <taxon>Colubrinae</taxon>
        <taxon>Pantherophis</taxon>
    </lineage>
</organism>
<proteinExistence type="predicted"/>
<protein>
    <submittedName>
        <fullName evidence="4">Uncharacterized protein LOC132711856</fullName>
    </submittedName>
</protein>
<dbReference type="Gene3D" id="1.10.533.10">
    <property type="entry name" value="Death Domain, Fas"/>
    <property type="match status" value="1"/>
</dbReference>
<evidence type="ECO:0000313" key="3">
    <source>
        <dbReference type="Proteomes" id="UP001652622"/>
    </source>
</evidence>
<dbReference type="Proteomes" id="UP001652622">
    <property type="component" value="Unplaced"/>
</dbReference>
<dbReference type="InterPro" id="IPR001875">
    <property type="entry name" value="DED_dom"/>
</dbReference>
<dbReference type="GeneID" id="132711856"/>
<sequence length="289" mass="33416">MAESNQAFIFKILQHLSNDEMKTFLILNKEDISRCKLENINAVDATKLIMAYSETPLECLKDFLEEIPRKDLVIKINDKIEADIQNKGEAQDNVTSEVINSCPGSSNHPTYTGKYTLFDLEDYATKNQDQLIMHLEDILEPDEFNELKKQLMCSVLNTFFSFTAQKYYELYINGEVKDFLETTADKPKKIPMKLLNILFSKKKKNRKRKVQEQMQRESNINLKKKRFVNIDDDDDSVPDKVIFGIENEKKIPIPPNQHKPGNEDSNVIEEHGLGKDSRMATENSMKKIS</sequence>
<feature type="compositionally biased region" description="Basic and acidic residues" evidence="1">
    <location>
        <begin position="268"/>
        <end position="279"/>
    </location>
</feature>
<dbReference type="InterPro" id="IPR011029">
    <property type="entry name" value="DEATH-like_dom_sf"/>
</dbReference>